<evidence type="ECO:0000313" key="1">
    <source>
        <dbReference type="EMBL" id="KAK3376140.1"/>
    </source>
</evidence>
<comment type="caution">
    <text evidence="1">The sequence shown here is derived from an EMBL/GenBank/DDBJ whole genome shotgun (WGS) entry which is preliminary data.</text>
</comment>
<protein>
    <submittedName>
        <fullName evidence="1">Uncharacterized protein</fullName>
    </submittedName>
</protein>
<gene>
    <name evidence="1" type="ORF">B0T24DRAFT_718562</name>
</gene>
<dbReference type="InterPro" id="IPR023213">
    <property type="entry name" value="CAT-like_dom_sf"/>
</dbReference>
<dbReference type="EMBL" id="JAULSN010000003">
    <property type="protein sequence ID" value="KAK3376140.1"/>
    <property type="molecule type" value="Genomic_DNA"/>
</dbReference>
<dbReference type="Proteomes" id="UP001287356">
    <property type="component" value="Unassembled WGS sequence"/>
</dbReference>
<reference evidence="1" key="1">
    <citation type="journal article" date="2023" name="Mol. Phylogenet. Evol.">
        <title>Genome-scale phylogeny and comparative genomics of the fungal order Sordariales.</title>
        <authorList>
            <person name="Hensen N."/>
            <person name="Bonometti L."/>
            <person name="Westerberg I."/>
            <person name="Brannstrom I.O."/>
            <person name="Guillou S."/>
            <person name="Cros-Aarteil S."/>
            <person name="Calhoun S."/>
            <person name="Haridas S."/>
            <person name="Kuo A."/>
            <person name="Mondo S."/>
            <person name="Pangilinan J."/>
            <person name="Riley R."/>
            <person name="LaButti K."/>
            <person name="Andreopoulos B."/>
            <person name="Lipzen A."/>
            <person name="Chen C."/>
            <person name="Yan M."/>
            <person name="Daum C."/>
            <person name="Ng V."/>
            <person name="Clum A."/>
            <person name="Steindorff A."/>
            <person name="Ohm R.A."/>
            <person name="Martin F."/>
            <person name="Silar P."/>
            <person name="Natvig D.O."/>
            <person name="Lalanne C."/>
            <person name="Gautier V."/>
            <person name="Ament-Velasquez S.L."/>
            <person name="Kruys A."/>
            <person name="Hutchinson M.I."/>
            <person name="Powell A.J."/>
            <person name="Barry K."/>
            <person name="Miller A.N."/>
            <person name="Grigoriev I.V."/>
            <person name="Debuchy R."/>
            <person name="Gladieux P."/>
            <person name="Hiltunen Thoren M."/>
            <person name="Johannesson H."/>
        </authorList>
    </citation>
    <scope>NUCLEOTIDE SEQUENCE</scope>
    <source>
        <strain evidence="1">CBS 958.72</strain>
    </source>
</reference>
<dbReference type="Gene3D" id="3.30.559.10">
    <property type="entry name" value="Chloramphenicol acetyltransferase-like domain"/>
    <property type="match status" value="1"/>
</dbReference>
<sequence length="447" mass="48852">MSPPFGFRPWRTAPPRVPTDQVLPVHLLGDAPDVRGIVMRWMVRFDDVLDAEKLHSALVKLLEMKTWRRLGGRLRLNQQGKLEIHVPAAFDSTRPAARLSHVSFDMALAEHPTASQTPRPTNAPSVHAVDDAFRALSASAASDKLPETLPETLEDYLYSDEPPLALQVFTFRDATLLCMSCPHAMMDAIGSAALVSAWCKVLAGREDELLPLSADDPMQSMSRIKDGDGNGEDGEQAGLKAKHLAGLGMFLFAVRFILDMLFGPRMDTRTIFLPAKPTPRAAKVVSEGDVLSAWTTQLIVRSLGARSTRTLAVMNVFELQSRLAAFDVRRAAYVQNAFYVATTQQTAPAQVRAALRDLIAALARTGHPPVAAEPDSLPVPISNLTKTRFFDVVDLGPAVGCPSSAKRNQLLRNVVQILGKDLEGNYWITGILSPGTWAEVHKELEGL</sequence>
<name>A0AAE0NAE6_9PEZI</name>
<evidence type="ECO:0000313" key="2">
    <source>
        <dbReference type="Proteomes" id="UP001287356"/>
    </source>
</evidence>
<keyword evidence="2" id="KW-1185">Reference proteome</keyword>
<organism evidence="1 2">
    <name type="scientific">Lasiosphaeria ovina</name>
    <dbReference type="NCBI Taxonomy" id="92902"/>
    <lineage>
        <taxon>Eukaryota</taxon>
        <taxon>Fungi</taxon>
        <taxon>Dikarya</taxon>
        <taxon>Ascomycota</taxon>
        <taxon>Pezizomycotina</taxon>
        <taxon>Sordariomycetes</taxon>
        <taxon>Sordariomycetidae</taxon>
        <taxon>Sordariales</taxon>
        <taxon>Lasiosphaeriaceae</taxon>
        <taxon>Lasiosphaeria</taxon>
    </lineage>
</organism>
<dbReference type="AlphaFoldDB" id="A0AAE0NAE6"/>
<accession>A0AAE0NAE6</accession>
<proteinExistence type="predicted"/>
<reference evidence="1" key="2">
    <citation type="submission" date="2023-06" db="EMBL/GenBank/DDBJ databases">
        <authorList>
            <consortium name="Lawrence Berkeley National Laboratory"/>
            <person name="Haridas S."/>
            <person name="Hensen N."/>
            <person name="Bonometti L."/>
            <person name="Westerberg I."/>
            <person name="Brannstrom I.O."/>
            <person name="Guillou S."/>
            <person name="Cros-Aarteil S."/>
            <person name="Calhoun S."/>
            <person name="Kuo A."/>
            <person name="Mondo S."/>
            <person name="Pangilinan J."/>
            <person name="Riley R."/>
            <person name="Labutti K."/>
            <person name="Andreopoulos B."/>
            <person name="Lipzen A."/>
            <person name="Chen C."/>
            <person name="Yanf M."/>
            <person name="Daum C."/>
            <person name="Ng V."/>
            <person name="Clum A."/>
            <person name="Steindorff A."/>
            <person name="Ohm R."/>
            <person name="Martin F."/>
            <person name="Silar P."/>
            <person name="Natvig D."/>
            <person name="Lalanne C."/>
            <person name="Gautier V."/>
            <person name="Ament-Velasquez S.L."/>
            <person name="Kruys A."/>
            <person name="Hutchinson M.I."/>
            <person name="Powell A.J."/>
            <person name="Barry K."/>
            <person name="Miller A.N."/>
            <person name="Grigoriev I.V."/>
            <person name="Debuchy R."/>
            <person name="Gladieux P."/>
            <person name="Thoren M.H."/>
            <person name="Johannesson H."/>
        </authorList>
    </citation>
    <scope>NUCLEOTIDE SEQUENCE</scope>
    <source>
        <strain evidence="1">CBS 958.72</strain>
    </source>
</reference>